<evidence type="ECO:0000256" key="6">
    <source>
        <dbReference type="ARBA" id="ARBA00022723"/>
    </source>
</evidence>
<dbReference type="EMBL" id="UINC01106066">
    <property type="protein sequence ID" value="SVC70462.1"/>
    <property type="molecule type" value="Genomic_DNA"/>
</dbReference>
<dbReference type="GO" id="GO:0046872">
    <property type="term" value="F:metal ion binding"/>
    <property type="evidence" value="ECO:0007669"/>
    <property type="project" value="UniProtKB-KW"/>
</dbReference>
<reference evidence="13" key="1">
    <citation type="submission" date="2018-05" db="EMBL/GenBank/DDBJ databases">
        <authorList>
            <person name="Lanie J.A."/>
            <person name="Ng W.-L."/>
            <person name="Kazmierczak K.M."/>
            <person name="Andrzejewski T.M."/>
            <person name="Davidsen T.M."/>
            <person name="Wayne K.J."/>
            <person name="Tettelin H."/>
            <person name="Glass J.I."/>
            <person name="Rusch D."/>
            <person name="Podicherti R."/>
            <person name="Tsui H.-C.T."/>
            <person name="Winkler M.E."/>
        </authorList>
    </citation>
    <scope>NUCLEOTIDE SEQUENCE</scope>
</reference>
<dbReference type="Gene3D" id="3.40.470.10">
    <property type="entry name" value="Uracil-DNA glycosylase-like domain"/>
    <property type="match status" value="1"/>
</dbReference>
<name>A0A382PEU6_9ZZZZ</name>
<evidence type="ECO:0000259" key="12">
    <source>
        <dbReference type="SMART" id="SM00986"/>
    </source>
</evidence>
<keyword evidence="8" id="KW-0378">Hydrolase</keyword>
<dbReference type="CDD" id="cd10030">
    <property type="entry name" value="UDG-F4_TTUDGA_SPO1dp_like"/>
    <property type="match status" value="1"/>
</dbReference>
<evidence type="ECO:0000256" key="3">
    <source>
        <dbReference type="ARBA" id="ARBA00012030"/>
    </source>
</evidence>
<keyword evidence="6" id="KW-0479">Metal-binding</keyword>
<accession>A0A382PEU6</accession>
<dbReference type="PANTHER" id="PTHR33693">
    <property type="entry name" value="TYPE-5 URACIL-DNA GLYCOSYLASE"/>
    <property type="match status" value="1"/>
</dbReference>
<keyword evidence="10" id="KW-0411">Iron-sulfur</keyword>
<evidence type="ECO:0000256" key="5">
    <source>
        <dbReference type="ARBA" id="ARBA00022485"/>
    </source>
</evidence>
<keyword evidence="9" id="KW-0408">Iron</keyword>
<evidence type="ECO:0000256" key="10">
    <source>
        <dbReference type="ARBA" id="ARBA00023014"/>
    </source>
</evidence>
<dbReference type="GO" id="GO:0006281">
    <property type="term" value="P:DNA repair"/>
    <property type="evidence" value="ECO:0007669"/>
    <property type="project" value="UniProtKB-KW"/>
</dbReference>
<dbReference type="SMART" id="SM00986">
    <property type="entry name" value="UDG"/>
    <property type="match status" value="1"/>
</dbReference>
<evidence type="ECO:0000256" key="8">
    <source>
        <dbReference type="ARBA" id="ARBA00022801"/>
    </source>
</evidence>
<dbReference type="EC" id="3.2.2.27" evidence="3"/>
<sequence length="128" mass="13723">VTTVHLELAVEAASCTACGLAEGRTQVVFGNGSPDADVMFVGEAPGAREDEQGVPFVGRSGQLLDRLLAEELGMDRSDVYIANVVKCRPPDNRDPRPEEIAACRPWLARQMDLVDPSVVVTLGNFAAR</sequence>
<evidence type="ECO:0000313" key="13">
    <source>
        <dbReference type="EMBL" id="SVC70462.1"/>
    </source>
</evidence>
<dbReference type="SUPFAM" id="SSF52141">
    <property type="entry name" value="Uracil-DNA glycosylase-like"/>
    <property type="match status" value="1"/>
</dbReference>
<protein>
    <recommendedName>
        <fullName evidence="4">Type-4 uracil-DNA glycosylase</fullName>
        <ecNumber evidence="3">3.2.2.27</ecNumber>
    </recommendedName>
</protein>
<comment type="catalytic activity">
    <reaction evidence="1">
        <text>Hydrolyzes single-stranded DNA or mismatched double-stranded DNA and polynucleotides, releasing free uracil.</text>
        <dbReference type="EC" id="3.2.2.27"/>
    </reaction>
</comment>
<organism evidence="13">
    <name type="scientific">marine metagenome</name>
    <dbReference type="NCBI Taxonomy" id="408172"/>
    <lineage>
        <taxon>unclassified sequences</taxon>
        <taxon>metagenomes</taxon>
        <taxon>ecological metagenomes</taxon>
    </lineage>
</organism>
<feature type="domain" description="Uracil-DNA glycosylase-like" evidence="12">
    <location>
        <begin position="29"/>
        <end position="128"/>
    </location>
</feature>
<dbReference type="GO" id="GO:0051539">
    <property type="term" value="F:4 iron, 4 sulfur cluster binding"/>
    <property type="evidence" value="ECO:0007669"/>
    <property type="project" value="UniProtKB-KW"/>
</dbReference>
<proteinExistence type="inferred from homology"/>
<keyword evidence="7" id="KW-0227">DNA damage</keyword>
<evidence type="ECO:0000256" key="11">
    <source>
        <dbReference type="ARBA" id="ARBA00023204"/>
    </source>
</evidence>
<dbReference type="PANTHER" id="PTHR33693:SF1">
    <property type="entry name" value="TYPE-4 URACIL-DNA GLYCOSYLASE"/>
    <property type="match status" value="1"/>
</dbReference>
<dbReference type="AlphaFoldDB" id="A0A382PEU6"/>
<feature type="non-terminal residue" evidence="13">
    <location>
        <position position="1"/>
    </location>
</feature>
<evidence type="ECO:0000256" key="4">
    <source>
        <dbReference type="ARBA" id="ARBA00019403"/>
    </source>
</evidence>
<dbReference type="InterPro" id="IPR005273">
    <property type="entry name" value="Ura-DNA_glyco_family4"/>
</dbReference>
<feature type="non-terminal residue" evidence="13">
    <location>
        <position position="128"/>
    </location>
</feature>
<gene>
    <name evidence="13" type="ORF">METZ01_LOCUS323316</name>
</gene>
<dbReference type="SMART" id="SM00987">
    <property type="entry name" value="UreE_C"/>
    <property type="match status" value="1"/>
</dbReference>
<evidence type="ECO:0000256" key="9">
    <source>
        <dbReference type="ARBA" id="ARBA00023004"/>
    </source>
</evidence>
<comment type="similarity">
    <text evidence="2">Belongs to the uracil-DNA glycosylase (UDG) superfamily. Type 4 (UDGa) family.</text>
</comment>
<evidence type="ECO:0000256" key="2">
    <source>
        <dbReference type="ARBA" id="ARBA00006521"/>
    </source>
</evidence>
<evidence type="ECO:0000256" key="1">
    <source>
        <dbReference type="ARBA" id="ARBA00001400"/>
    </source>
</evidence>
<dbReference type="GO" id="GO:0004844">
    <property type="term" value="F:uracil DNA N-glycosylase activity"/>
    <property type="evidence" value="ECO:0007669"/>
    <property type="project" value="UniProtKB-EC"/>
</dbReference>
<keyword evidence="11" id="KW-0234">DNA repair</keyword>
<dbReference type="InterPro" id="IPR051536">
    <property type="entry name" value="UDG_Type-4/5"/>
</dbReference>
<dbReference type="InterPro" id="IPR005122">
    <property type="entry name" value="Uracil-DNA_glycosylase-like"/>
</dbReference>
<keyword evidence="5" id="KW-0004">4Fe-4S</keyword>
<dbReference type="InterPro" id="IPR036895">
    <property type="entry name" value="Uracil-DNA_glycosylase-like_sf"/>
</dbReference>
<dbReference type="NCBIfam" id="TIGR00758">
    <property type="entry name" value="UDG_fam4"/>
    <property type="match status" value="1"/>
</dbReference>
<dbReference type="Pfam" id="PF03167">
    <property type="entry name" value="UDG"/>
    <property type="match status" value="1"/>
</dbReference>
<evidence type="ECO:0000256" key="7">
    <source>
        <dbReference type="ARBA" id="ARBA00022763"/>
    </source>
</evidence>